<dbReference type="PANTHER" id="PTHR44688:SF16">
    <property type="entry name" value="DNA-BINDING TRANSCRIPTIONAL ACTIVATOR DEVR_DOSR"/>
    <property type="match status" value="1"/>
</dbReference>
<dbReference type="EMBL" id="BMIC01000001">
    <property type="protein sequence ID" value="GFZ77524.1"/>
    <property type="molecule type" value="Genomic_DNA"/>
</dbReference>
<dbReference type="RefSeq" id="WP_188604617.1">
    <property type="nucleotide sequence ID" value="NZ_BMIC01000001.1"/>
</dbReference>
<proteinExistence type="predicted"/>
<dbReference type="SMART" id="SM00421">
    <property type="entry name" value="HTH_LUXR"/>
    <property type="match status" value="1"/>
</dbReference>
<dbReference type="PRINTS" id="PR00038">
    <property type="entry name" value="HTHLUXR"/>
</dbReference>
<evidence type="ECO:0000259" key="4">
    <source>
        <dbReference type="PROSITE" id="PS50043"/>
    </source>
</evidence>
<dbReference type="PROSITE" id="PS00622">
    <property type="entry name" value="HTH_LUXR_1"/>
    <property type="match status" value="1"/>
</dbReference>
<dbReference type="InterPro" id="IPR016032">
    <property type="entry name" value="Sig_transdc_resp-reg_C-effctor"/>
</dbReference>
<dbReference type="InterPro" id="IPR000792">
    <property type="entry name" value="Tscrpt_reg_LuxR_C"/>
</dbReference>
<dbReference type="SUPFAM" id="SSF46894">
    <property type="entry name" value="C-terminal effector domain of the bipartite response regulators"/>
    <property type="match status" value="1"/>
</dbReference>
<keyword evidence="6" id="KW-1185">Reference proteome</keyword>
<sequence>MSNEINKLKNVWDEGKKTAIQNTTLPKLDFEELISSIISVGPFYYYIIDFFDMSLSNVSPSIYDIHGFDPDTVTFDDILRSIHPDDIEFVSQAEAANIDFLYKNIGKENILNYKTNFSFRSRMKNGNFELLNHQAIILTVDESGRFGKSLNIHTCIDHLTKINTNQISLIGLNGFPSYMNIDIAPNFGHYITYTKREIEIIKCISEGYSNKKIAEKLHISEGTVKKHRNNIGKKSGCKNSVELIKKSILQGLI</sequence>
<organism evidence="5 6">
    <name type="scientific">Aquaticitalea lipolytica</name>
    <dbReference type="NCBI Taxonomy" id="1247562"/>
    <lineage>
        <taxon>Bacteria</taxon>
        <taxon>Pseudomonadati</taxon>
        <taxon>Bacteroidota</taxon>
        <taxon>Flavobacteriia</taxon>
        <taxon>Flavobacteriales</taxon>
        <taxon>Flavobacteriaceae</taxon>
        <taxon>Aquaticitalea</taxon>
    </lineage>
</organism>
<evidence type="ECO:0000256" key="3">
    <source>
        <dbReference type="ARBA" id="ARBA00023163"/>
    </source>
</evidence>
<accession>A0A8J2TNX3</accession>
<evidence type="ECO:0000313" key="6">
    <source>
        <dbReference type="Proteomes" id="UP000598120"/>
    </source>
</evidence>
<feature type="domain" description="HTH luxR-type" evidence="4">
    <location>
        <begin position="186"/>
        <end position="251"/>
    </location>
</feature>
<comment type="caution">
    <text evidence="5">The sequence shown here is derived from an EMBL/GenBank/DDBJ whole genome shotgun (WGS) entry which is preliminary data.</text>
</comment>
<protein>
    <recommendedName>
        <fullName evidence="4">HTH luxR-type domain-containing protein</fullName>
    </recommendedName>
</protein>
<evidence type="ECO:0000256" key="2">
    <source>
        <dbReference type="ARBA" id="ARBA00023125"/>
    </source>
</evidence>
<dbReference type="Proteomes" id="UP000598120">
    <property type="component" value="Unassembled WGS sequence"/>
</dbReference>
<keyword evidence="1" id="KW-0805">Transcription regulation</keyword>
<keyword evidence="2" id="KW-0238">DNA-binding</keyword>
<name>A0A8J2TNX3_9FLAO</name>
<dbReference type="Gene3D" id="1.10.10.10">
    <property type="entry name" value="Winged helix-like DNA-binding domain superfamily/Winged helix DNA-binding domain"/>
    <property type="match status" value="1"/>
</dbReference>
<dbReference type="Pfam" id="PF00196">
    <property type="entry name" value="GerE"/>
    <property type="match status" value="1"/>
</dbReference>
<dbReference type="GO" id="GO:0003677">
    <property type="term" value="F:DNA binding"/>
    <property type="evidence" value="ECO:0007669"/>
    <property type="project" value="UniProtKB-KW"/>
</dbReference>
<dbReference type="CDD" id="cd06170">
    <property type="entry name" value="LuxR_C_like"/>
    <property type="match status" value="1"/>
</dbReference>
<evidence type="ECO:0000256" key="1">
    <source>
        <dbReference type="ARBA" id="ARBA00023015"/>
    </source>
</evidence>
<dbReference type="Gene3D" id="3.30.450.20">
    <property type="entry name" value="PAS domain"/>
    <property type="match status" value="1"/>
</dbReference>
<dbReference type="AlphaFoldDB" id="A0A8J2TNX3"/>
<dbReference type="InterPro" id="IPR036388">
    <property type="entry name" value="WH-like_DNA-bd_sf"/>
</dbReference>
<gene>
    <name evidence="5" type="ORF">GCM10011531_03490</name>
</gene>
<dbReference type="PROSITE" id="PS50043">
    <property type="entry name" value="HTH_LUXR_2"/>
    <property type="match status" value="1"/>
</dbReference>
<dbReference type="GO" id="GO:0006355">
    <property type="term" value="P:regulation of DNA-templated transcription"/>
    <property type="evidence" value="ECO:0007669"/>
    <property type="project" value="InterPro"/>
</dbReference>
<dbReference type="PANTHER" id="PTHR44688">
    <property type="entry name" value="DNA-BINDING TRANSCRIPTIONAL ACTIVATOR DEVR_DOSR"/>
    <property type="match status" value="1"/>
</dbReference>
<reference evidence="5 6" key="1">
    <citation type="journal article" date="2014" name="Int. J. Syst. Evol. Microbiol.">
        <title>Complete genome sequence of Corynebacterium casei LMG S-19264T (=DSM 44701T), isolated from a smear-ripened cheese.</title>
        <authorList>
            <consortium name="US DOE Joint Genome Institute (JGI-PGF)"/>
            <person name="Walter F."/>
            <person name="Albersmeier A."/>
            <person name="Kalinowski J."/>
            <person name="Ruckert C."/>
        </authorList>
    </citation>
    <scope>NUCLEOTIDE SEQUENCE [LARGE SCALE GENOMIC DNA]</scope>
    <source>
        <strain evidence="5 6">CGMCC 1.15295</strain>
    </source>
</reference>
<keyword evidence="3" id="KW-0804">Transcription</keyword>
<evidence type="ECO:0000313" key="5">
    <source>
        <dbReference type="EMBL" id="GFZ77524.1"/>
    </source>
</evidence>